<evidence type="ECO:0000256" key="1">
    <source>
        <dbReference type="ARBA" id="ARBA00022448"/>
    </source>
</evidence>
<gene>
    <name evidence="4" type="ORF">L195_g057816</name>
</gene>
<reference evidence="4 5" key="1">
    <citation type="journal article" date="2014" name="Am. J. Bot.">
        <title>Genome assembly and annotation for red clover (Trifolium pratense; Fabaceae).</title>
        <authorList>
            <person name="Istvanek J."/>
            <person name="Jaros M."/>
            <person name="Krenek A."/>
            <person name="Repkova J."/>
        </authorList>
    </citation>
    <scope>NUCLEOTIDE SEQUENCE [LARGE SCALE GENOMIC DNA]</scope>
    <source>
        <strain evidence="5">cv. Tatra</strain>
        <tissue evidence="4">Young leaves</tissue>
    </source>
</reference>
<dbReference type="PANTHER" id="PTHR13923:SF11">
    <property type="entry name" value="SECRETORY 31, ISOFORM D"/>
    <property type="match status" value="1"/>
</dbReference>
<dbReference type="EMBL" id="ASHM01116700">
    <property type="protein sequence ID" value="PNX70860.1"/>
    <property type="molecule type" value="Genomic_DNA"/>
</dbReference>
<dbReference type="GO" id="GO:0005198">
    <property type="term" value="F:structural molecule activity"/>
    <property type="evidence" value="ECO:0007669"/>
    <property type="project" value="TreeGrafter"/>
</dbReference>
<dbReference type="GO" id="GO:0070971">
    <property type="term" value="C:endoplasmic reticulum exit site"/>
    <property type="evidence" value="ECO:0007669"/>
    <property type="project" value="TreeGrafter"/>
</dbReference>
<evidence type="ECO:0000256" key="3">
    <source>
        <dbReference type="ARBA" id="ARBA00022737"/>
    </source>
</evidence>
<dbReference type="Proteomes" id="UP000236291">
    <property type="component" value="Unassembled WGS sequence"/>
</dbReference>
<dbReference type="STRING" id="57577.A0A2K3KX43"/>
<feature type="non-terminal residue" evidence="4">
    <location>
        <position position="1"/>
    </location>
</feature>
<dbReference type="InterPro" id="IPR040251">
    <property type="entry name" value="SEC31-like"/>
</dbReference>
<dbReference type="InterPro" id="IPR015943">
    <property type="entry name" value="WD40/YVTN_repeat-like_dom_sf"/>
</dbReference>
<keyword evidence="1" id="KW-0813">Transport</keyword>
<keyword evidence="2" id="KW-0853">WD repeat</keyword>
<dbReference type="AlphaFoldDB" id="A0A2K3KX43"/>
<dbReference type="GO" id="GO:0007029">
    <property type="term" value="P:endoplasmic reticulum organization"/>
    <property type="evidence" value="ECO:0007669"/>
    <property type="project" value="TreeGrafter"/>
</dbReference>
<accession>A0A2K3KX43</accession>
<organism evidence="4 5">
    <name type="scientific">Trifolium pratense</name>
    <name type="common">Red clover</name>
    <dbReference type="NCBI Taxonomy" id="57577"/>
    <lineage>
        <taxon>Eukaryota</taxon>
        <taxon>Viridiplantae</taxon>
        <taxon>Streptophyta</taxon>
        <taxon>Embryophyta</taxon>
        <taxon>Tracheophyta</taxon>
        <taxon>Spermatophyta</taxon>
        <taxon>Magnoliopsida</taxon>
        <taxon>eudicotyledons</taxon>
        <taxon>Gunneridae</taxon>
        <taxon>Pentapetalae</taxon>
        <taxon>rosids</taxon>
        <taxon>fabids</taxon>
        <taxon>Fabales</taxon>
        <taxon>Fabaceae</taxon>
        <taxon>Papilionoideae</taxon>
        <taxon>50 kb inversion clade</taxon>
        <taxon>NPAAA clade</taxon>
        <taxon>Hologalegina</taxon>
        <taxon>IRL clade</taxon>
        <taxon>Trifolieae</taxon>
        <taxon>Trifolium</taxon>
    </lineage>
</organism>
<proteinExistence type="predicted"/>
<protein>
    <submittedName>
        <fullName evidence="4">Transport protein SEC31A-like</fullName>
    </submittedName>
</protein>
<reference evidence="4 5" key="2">
    <citation type="journal article" date="2017" name="Front. Plant Sci.">
        <title>Gene Classification and Mining of Molecular Markers Useful in Red Clover (Trifolium pratense) Breeding.</title>
        <authorList>
            <person name="Istvanek J."/>
            <person name="Dluhosova J."/>
            <person name="Dluhos P."/>
            <person name="Patkova L."/>
            <person name="Nedelnik J."/>
            <person name="Repkova J."/>
        </authorList>
    </citation>
    <scope>NUCLEOTIDE SEQUENCE [LARGE SCALE GENOMIC DNA]</scope>
    <source>
        <strain evidence="5">cv. Tatra</strain>
        <tissue evidence="4">Young leaves</tissue>
    </source>
</reference>
<dbReference type="GO" id="GO:0090110">
    <property type="term" value="P:COPII-coated vesicle cargo loading"/>
    <property type="evidence" value="ECO:0007669"/>
    <property type="project" value="TreeGrafter"/>
</dbReference>
<sequence>SFAVESCVATQLVVASDEDGSPSIRLWDMRNIMTPIKEFLGHRYEEYNDTDKGVFGAH</sequence>
<evidence type="ECO:0000256" key="2">
    <source>
        <dbReference type="ARBA" id="ARBA00022574"/>
    </source>
</evidence>
<dbReference type="GO" id="GO:0030127">
    <property type="term" value="C:COPII vesicle coat"/>
    <property type="evidence" value="ECO:0007669"/>
    <property type="project" value="TreeGrafter"/>
</dbReference>
<dbReference type="PANTHER" id="PTHR13923">
    <property type="entry name" value="SEC31-RELATED PROTEIN"/>
    <property type="match status" value="1"/>
</dbReference>
<comment type="caution">
    <text evidence="4">The sequence shown here is derived from an EMBL/GenBank/DDBJ whole genome shotgun (WGS) entry which is preliminary data.</text>
</comment>
<evidence type="ECO:0000313" key="5">
    <source>
        <dbReference type="Proteomes" id="UP000236291"/>
    </source>
</evidence>
<evidence type="ECO:0000313" key="4">
    <source>
        <dbReference type="EMBL" id="PNX70860.1"/>
    </source>
</evidence>
<keyword evidence="3" id="KW-0677">Repeat</keyword>
<dbReference type="Gene3D" id="2.130.10.10">
    <property type="entry name" value="YVTN repeat-like/Quinoprotein amine dehydrogenase"/>
    <property type="match status" value="1"/>
</dbReference>
<name>A0A2K3KX43_TRIPR</name>